<dbReference type="Pfam" id="PF00112">
    <property type="entry name" value="Peptidase_C1"/>
    <property type="match status" value="1"/>
</dbReference>
<protein>
    <recommendedName>
        <fullName evidence="2">LysM domain-containing protein</fullName>
    </recommendedName>
</protein>
<reference evidence="3 4" key="1">
    <citation type="submission" date="2023-05" db="EMBL/GenBank/DDBJ databases">
        <title>A 100% complete, gapless, phased diploid assembly of the Scenedesmus obliquus UTEX 3031 genome.</title>
        <authorList>
            <person name="Biondi T.C."/>
            <person name="Hanschen E.R."/>
            <person name="Kwon T."/>
            <person name="Eng W."/>
            <person name="Kruse C.P.S."/>
            <person name="Koehler S.I."/>
            <person name="Kunde Y."/>
            <person name="Gleasner C.D."/>
            <person name="You Mak K.T."/>
            <person name="Polle J."/>
            <person name="Hovde B.T."/>
            <person name="Starkenburg S.R."/>
        </authorList>
    </citation>
    <scope>NUCLEOTIDE SEQUENCE [LARGE SCALE GENOMIC DNA]</scope>
    <source>
        <strain evidence="3 4">DOE0152z</strain>
    </source>
</reference>
<evidence type="ECO:0000313" key="4">
    <source>
        <dbReference type="Proteomes" id="UP001244341"/>
    </source>
</evidence>
<feature type="domain" description="LysM" evidence="2">
    <location>
        <begin position="273"/>
        <end position="318"/>
    </location>
</feature>
<evidence type="ECO:0000256" key="1">
    <source>
        <dbReference type="SAM" id="SignalP"/>
    </source>
</evidence>
<dbReference type="Proteomes" id="UP001244341">
    <property type="component" value="Chromosome 7b"/>
</dbReference>
<dbReference type="PROSITE" id="PS00640">
    <property type="entry name" value="THIOL_PROTEASE_ASN"/>
    <property type="match status" value="1"/>
</dbReference>
<evidence type="ECO:0000313" key="3">
    <source>
        <dbReference type="EMBL" id="WIA16020.1"/>
    </source>
</evidence>
<dbReference type="InterPro" id="IPR018392">
    <property type="entry name" value="LysM"/>
</dbReference>
<dbReference type="PROSITE" id="PS51257">
    <property type="entry name" value="PROKAR_LIPOPROTEIN"/>
    <property type="match status" value="1"/>
</dbReference>
<proteinExistence type="predicted"/>
<keyword evidence="1" id="KW-0732">Signal</keyword>
<feature type="chain" id="PRO_5045505446" description="LysM domain-containing protein" evidence="1">
    <location>
        <begin position="32"/>
        <end position="521"/>
    </location>
</feature>
<dbReference type="SUPFAM" id="SSF54001">
    <property type="entry name" value="Cysteine proteinases"/>
    <property type="match status" value="1"/>
</dbReference>
<dbReference type="InterPro" id="IPR038765">
    <property type="entry name" value="Papain-like_cys_pep_sf"/>
</dbReference>
<sequence length="521" mass="56097">MARVRLGWAAGSRHILLLLAAVLACTTSGHAQLLKRPPKIASIIPATKFAPFKTTTVQYLTGLSKQVPRTSFANYLTACRQPYIPSNKVREAIYTANLQRVLNNNAGTTLKHTFGISLFSQMNITERARYLGYRPRGKSAAQAFEENVVIMRKTSRTNLATMEAAAQAFYDKSAEISAAMRASVEQAEIPDWTIVLPLIKNQGGTDLDGKDYWLIRNSWGDTWGESGYIRLLRNTGGAGMCNIAAEAYQATSSDQGLPPPPIAPGEDVGCTDKTITISSGTNMAEIASKYNTTIAAIQLDNGIDPAKQSLGADQQVVIKCQSGIWSDVYGVWAGGNPKFNGNEAVNGLVAAPAVHICPEGQYALRFYVKPTLSGFPNIGMNTGWAIDGVAGVGAQTGDERFFSCPQDMVITGFAGGAYPRALPQSWLGSLQWRCSNPFGTNALATKLVKGMLKASFPKVPYGLSCKIHNAVAGDDWQKLTSQYRVLVNDLIRSNPTISGSITPGMKVYLPPCIDGKVQTKA</sequence>
<dbReference type="EMBL" id="CP126214">
    <property type="protein sequence ID" value="WIA16020.1"/>
    <property type="molecule type" value="Genomic_DNA"/>
</dbReference>
<dbReference type="Pfam" id="PF01476">
    <property type="entry name" value="LysM"/>
    <property type="match status" value="1"/>
</dbReference>
<evidence type="ECO:0000259" key="2">
    <source>
        <dbReference type="PROSITE" id="PS51782"/>
    </source>
</evidence>
<organism evidence="3 4">
    <name type="scientific">Tetradesmus obliquus</name>
    <name type="common">Green alga</name>
    <name type="synonym">Acutodesmus obliquus</name>
    <dbReference type="NCBI Taxonomy" id="3088"/>
    <lineage>
        <taxon>Eukaryota</taxon>
        <taxon>Viridiplantae</taxon>
        <taxon>Chlorophyta</taxon>
        <taxon>core chlorophytes</taxon>
        <taxon>Chlorophyceae</taxon>
        <taxon>CS clade</taxon>
        <taxon>Sphaeropleales</taxon>
        <taxon>Scenedesmaceae</taxon>
        <taxon>Tetradesmus</taxon>
    </lineage>
</organism>
<keyword evidence="4" id="KW-1185">Reference proteome</keyword>
<dbReference type="PROSITE" id="PS51782">
    <property type="entry name" value="LYSM"/>
    <property type="match status" value="1"/>
</dbReference>
<feature type="signal peptide" evidence="1">
    <location>
        <begin position="1"/>
        <end position="31"/>
    </location>
</feature>
<gene>
    <name evidence="3" type="ORF">OEZ85_012752</name>
</gene>
<dbReference type="InterPro" id="IPR000668">
    <property type="entry name" value="Peptidase_C1A_C"/>
</dbReference>
<name>A0ABY8U3S9_TETOB</name>
<dbReference type="InterPro" id="IPR025661">
    <property type="entry name" value="Pept_asp_AS"/>
</dbReference>
<dbReference type="Gene3D" id="2.40.50.170">
    <property type="entry name" value="Cysteine proteinases. Chain C"/>
    <property type="match status" value="1"/>
</dbReference>
<accession>A0ABY8U3S9</accession>